<evidence type="ECO:0008006" key="4">
    <source>
        <dbReference type="Google" id="ProtNLM"/>
    </source>
</evidence>
<dbReference type="EMBL" id="LSZO01000200">
    <property type="protein sequence ID" value="KXU35356.1"/>
    <property type="molecule type" value="Genomic_DNA"/>
</dbReference>
<keyword evidence="3" id="KW-1185">Reference proteome</keyword>
<feature type="region of interest" description="Disordered" evidence="1">
    <location>
        <begin position="264"/>
        <end position="288"/>
    </location>
</feature>
<comment type="caution">
    <text evidence="2">The sequence shown here is derived from an EMBL/GenBank/DDBJ whole genome shotgun (WGS) entry which is preliminary data.</text>
</comment>
<proteinExistence type="predicted"/>
<gene>
    <name evidence="2" type="ORF">AXE65_06370</name>
</gene>
<sequence>MFLPLSFAQAAPDISPVPGSGAAYLYFPGEAEGRVKLSIVKEFANMLQDRYEVYYTPRNGREILLCSADEDSCEKLLPAGQGRLFIKGFYDPANKLPINMAKFTGSCSTIGARCTLNLKTTGKETVRITTGCNASEYSVIQLGDNNNRPAALCVGLSPDGKSYLLAAHKNIRTEMMPKSSKDKQGFNDAQNGMENTKIMLNKWNNNDARQNRSAAHYCQQLALGQGNLRFDGWYVPAERELNLVLSGWDAANQSFIIPKSTDGYWSSTESTSNSGGGRGSSEPNYRVRTMDWNNNSKRTIDRDSTDLRSVICVYRVSV</sequence>
<reference evidence="2 3" key="1">
    <citation type="submission" date="2016-02" db="EMBL/GenBank/DDBJ databases">
        <authorList>
            <person name="Wen L."/>
            <person name="He K."/>
            <person name="Yang H."/>
        </authorList>
    </citation>
    <scope>NUCLEOTIDE SEQUENCE [LARGE SCALE GENOMIC DNA]</scope>
    <source>
        <strain evidence="2 3">CV58</strain>
    </source>
</reference>
<protein>
    <recommendedName>
        <fullName evidence="4">DUF1566 domain-containing protein</fullName>
    </recommendedName>
</protein>
<evidence type="ECO:0000256" key="1">
    <source>
        <dbReference type="SAM" id="MobiDB-lite"/>
    </source>
</evidence>
<evidence type="ECO:0000313" key="2">
    <source>
        <dbReference type="EMBL" id="KXU35356.1"/>
    </source>
</evidence>
<accession>A0A139SLC8</accession>
<dbReference type="AlphaFoldDB" id="A0A139SLC8"/>
<evidence type="ECO:0000313" key="3">
    <source>
        <dbReference type="Proteomes" id="UP000072660"/>
    </source>
</evidence>
<dbReference type="Proteomes" id="UP000072660">
    <property type="component" value="Unassembled WGS sequence"/>
</dbReference>
<organism evidence="2 3">
    <name type="scientific">Ventosimonas gracilis</name>
    <dbReference type="NCBI Taxonomy" id="1680762"/>
    <lineage>
        <taxon>Bacteria</taxon>
        <taxon>Pseudomonadati</taxon>
        <taxon>Pseudomonadota</taxon>
        <taxon>Gammaproteobacteria</taxon>
        <taxon>Pseudomonadales</taxon>
        <taxon>Ventosimonadaceae</taxon>
        <taxon>Ventosimonas</taxon>
    </lineage>
</organism>
<name>A0A139SLC8_9GAMM</name>